<evidence type="ECO:0000313" key="2">
    <source>
        <dbReference type="Proteomes" id="UP000191133"/>
    </source>
</evidence>
<organism evidence="1 2">
    <name type="scientific">Stenotrophomonas indicatrix</name>
    <dbReference type="NCBI Taxonomy" id="2045451"/>
    <lineage>
        <taxon>Bacteria</taxon>
        <taxon>Pseudomonadati</taxon>
        <taxon>Pseudomonadota</taxon>
        <taxon>Gammaproteobacteria</taxon>
        <taxon>Lysobacterales</taxon>
        <taxon>Lysobacteraceae</taxon>
        <taxon>Stenotrophomonas</taxon>
    </lineage>
</organism>
<accession>A0A1W1H494</accession>
<evidence type="ECO:0000313" key="1">
    <source>
        <dbReference type="EMBL" id="SLM26415.1"/>
    </source>
</evidence>
<proteinExistence type="predicted"/>
<dbReference type="Proteomes" id="UP000191133">
    <property type="component" value="Unassembled WGS sequence"/>
</dbReference>
<dbReference type="AlphaFoldDB" id="A0A1W1H494"/>
<reference evidence="2" key="1">
    <citation type="submission" date="2016-10" db="EMBL/GenBank/DDBJ databases">
        <authorList>
            <person name="Varghese N."/>
        </authorList>
    </citation>
    <scope>NUCLEOTIDE SEQUENCE [LARGE SCALE GENOMIC DNA]</scope>
    <source>
        <strain evidence="2">92MFCol6.1</strain>
    </source>
</reference>
<gene>
    <name evidence="1" type="ORF">SAMN04488690_4184</name>
</gene>
<sequence>MTNNTVLIPRLHALIGEMASDVPKDLAREIECALKEQQFPPAQPMFFTFLDAIRRGDGEDGQPCTTQMLNAQTLASLGRSLSALTAVLDLLHAAERARVDGNTDEQIGDFHRNGLLLAARQIAHAAQTGLGDAITAVVNKPG</sequence>
<protein>
    <submittedName>
        <fullName evidence="1">Uncharacterized protein</fullName>
    </submittedName>
</protein>
<name>A0A1W1H494_9GAMM</name>
<dbReference type="EMBL" id="FWEU01000008">
    <property type="protein sequence ID" value="SLM26415.1"/>
    <property type="molecule type" value="Genomic_DNA"/>
</dbReference>
<dbReference type="RefSeq" id="WP_080150844.1">
    <property type="nucleotide sequence ID" value="NZ_FWEU01000008.1"/>
</dbReference>